<accession>A0AAV3R3S8</accession>
<organism evidence="1 2">
    <name type="scientific">Lithospermum erythrorhizon</name>
    <name type="common">Purple gromwell</name>
    <name type="synonym">Lithospermum officinale var. erythrorhizon</name>
    <dbReference type="NCBI Taxonomy" id="34254"/>
    <lineage>
        <taxon>Eukaryota</taxon>
        <taxon>Viridiplantae</taxon>
        <taxon>Streptophyta</taxon>
        <taxon>Embryophyta</taxon>
        <taxon>Tracheophyta</taxon>
        <taxon>Spermatophyta</taxon>
        <taxon>Magnoliopsida</taxon>
        <taxon>eudicotyledons</taxon>
        <taxon>Gunneridae</taxon>
        <taxon>Pentapetalae</taxon>
        <taxon>asterids</taxon>
        <taxon>lamiids</taxon>
        <taxon>Boraginales</taxon>
        <taxon>Boraginaceae</taxon>
        <taxon>Boraginoideae</taxon>
        <taxon>Lithospermeae</taxon>
        <taxon>Lithospermum</taxon>
    </lineage>
</organism>
<proteinExistence type="predicted"/>
<reference evidence="1 2" key="1">
    <citation type="submission" date="2024-01" db="EMBL/GenBank/DDBJ databases">
        <title>The complete chloroplast genome sequence of Lithospermum erythrorhizon: insights into the phylogenetic relationship among Boraginaceae species and the maternal lineages of purple gromwells.</title>
        <authorList>
            <person name="Okada T."/>
            <person name="Watanabe K."/>
        </authorList>
    </citation>
    <scope>NUCLEOTIDE SEQUENCE [LARGE SCALE GENOMIC DNA]</scope>
</reference>
<protein>
    <recommendedName>
        <fullName evidence="3">Secreted protein</fullName>
    </recommendedName>
</protein>
<comment type="caution">
    <text evidence="1">The sequence shown here is derived from an EMBL/GenBank/DDBJ whole genome shotgun (WGS) entry which is preliminary data.</text>
</comment>
<gene>
    <name evidence="1" type="ORF">LIER_24758</name>
</gene>
<evidence type="ECO:0000313" key="2">
    <source>
        <dbReference type="Proteomes" id="UP001454036"/>
    </source>
</evidence>
<dbReference type="Proteomes" id="UP001454036">
    <property type="component" value="Unassembled WGS sequence"/>
</dbReference>
<dbReference type="AlphaFoldDB" id="A0AAV3R3S8"/>
<evidence type="ECO:0000313" key="1">
    <source>
        <dbReference type="EMBL" id="GAA0170520.1"/>
    </source>
</evidence>
<evidence type="ECO:0008006" key="3">
    <source>
        <dbReference type="Google" id="ProtNLM"/>
    </source>
</evidence>
<sequence>MIAPRMSGEKGARPASSMLVPRLACLATLVERATTCRCKATIVSWGGGGGVGATASRAVVSRRLCCPTSNLFHLRTEGVEYRPPPP</sequence>
<keyword evidence="2" id="KW-1185">Reference proteome</keyword>
<dbReference type="EMBL" id="BAABME010007277">
    <property type="protein sequence ID" value="GAA0170520.1"/>
    <property type="molecule type" value="Genomic_DNA"/>
</dbReference>
<name>A0AAV3R3S8_LITER</name>